<accession>N6UAI0</accession>
<sequence>METNDVCEFISKSPLHKDPRDSKLPLLRLGTEPEKRLLLPFGTFLIRDDNRLTQAKLSIKNN</sequence>
<dbReference type="AlphaFoldDB" id="N6UAI0"/>
<name>N6UAI0_DENPD</name>
<reference evidence="1" key="1">
    <citation type="journal article" date="2013" name="Genome Biol.">
        <title>Draft genome of the mountain pine beetle, Dendroctonus ponderosae Hopkins, a major forest pest.</title>
        <authorList>
            <person name="Keeling C.I."/>
            <person name="Yuen M.M."/>
            <person name="Liao N.Y."/>
            <person name="Docking T.R."/>
            <person name="Chan S.K."/>
            <person name="Taylor G.A."/>
            <person name="Palmquist D.L."/>
            <person name="Jackman S.D."/>
            <person name="Nguyen A."/>
            <person name="Li M."/>
            <person name="Henderson H."/>
            <person name="Janes J.K."/>
            <person name="Zhao Y."/>
            <person name="Pandoh P."/>
            <person name="Moore R."/>
            <person name="Sperling F.A."/>
            <person name="Huber D.P."/>
            <person name="Birol I."/>
            <person name="Jones S.J."/>
            <person name="Bohlmann J."/>
        </authorList>
    </citation>
    <scope>NUCLEOTIDE SEQUENCE</scope>
</reference>
<protein>
    <submittedName>
        <fullName evidence="1">Uncharacterized protein</fullName>
    </submittedName>
</protein>
<evidence type="ECO:0000313" key="1">
    <source>
        <dbReference type="EMBL" id="ENN77641.1"/>
    </source>
</evidence>
<feature type="non-terminal residue" evidence="1">
    <location>
        <position position="1"/>
    </location>
</feature>
<organism evidence="1">
    <name type="scientific">Dendroctonus ponderosae</name>
    <name type="common">Mountain pine beetle</name>
    <dbReference type="NCBI Taxonomy" id="77166"/>
    <lineage>
        <taxon>Eukaryota</taxon>
        <taxon>Metazoa</taxon>
        <taxon>Ecdysozoa</taxon>
        <taxon>Arthropoda</taxon>
        <taxon>Hexapoda</taxon>
        <taxon>Insecta</taxon>
        <taxon>Pterygota</taxon>
        <taxon>Neoptera</taxon>
        <taxon>Endopterygota</taxon>
        <taxon>Coleoptera</taxon>
        <taxon>Polyphaga</taxon>
        <taxon>Cucujiformia</taxon>
        <taxon>Curculionidae</taxon>
        <taxon>Scolytinae</taxon>
        <taxon>Dendroctonus</taxon>
    </lineage>
</organism>
<proteinExistence type="predicted"/>
<dbReference type="HOGENOM" id="CLU_2906359_0_0_1"/>
<dbReference type="EMBL" id="KB740941">
    <property type="protein sequence ID" value="ENN77641.1"/>
    <property type="molecule type" value="Genomic_DNA"/>
</dbReference>
<gene>
    <name evidence="1" type="ORF">YQE_05935</name>
</gene>